<protein>
    <recommendedName>
        <fullName evidence="4">Lipoprotein</fullName>
    </recommendedName>
</protein>
<organism evidence="2 3">
    <name type="scientific">Plastoroseomonas hellenica</name>
    <dbReference type="NCBI Taxonomy" id="2687306"/>
    <lineage>
        <taxon>Bacteria</taxon>
        <taxon>Pseudomonadati</taxon>
        <taxon>Pseudomonadota</taxon>
        <taxon>Alphaproteobacteria</taxon>
        <taxon>Acetobacterales</taxon>
        <taxon>Acetobacteraceae</taxon>
        <taxon>Plastoroseomonas</taxon>
    </lineage>
</organism>
<feature type="chain" id="PRO_5045718776" description="Lipoprotein" evidence="1">
    <location>
        <begin position="17"/>
        <end position="115"/>
    </location>
</feature>
<gene>
    <name evidence="2" type="ORF">GXW71_23960</name>
</gene>
<reference evidence="3" key="1">
    <citation type="journal article" date="2021" name="Syst. Appl. Microbiol.">
        <title>Roseomonas hellenica sp. nov., isolated from roots of wild-growing Alkanna tinctoria.</title>
        <authorList>
            <person name="Rat A."/>
            <person name="Naranjo H.D."/>
            <person name="Lebbe L."/>
            <person name="Cnockaert M."/>
            <person name="Krigas N."/>
            <person name="Grigoriadou K."/>
            <person name="Maloupa E."/>
            <person name="Willems A."/>
        </authorList>
    </citation>
    <scope>NUCLEOTIDE SEQUENCE [LARGE SCALE GENOMIC DNA]</scope>
    <source>
        <strain evidence="3">LMG 31523</strain>
    </source>
</reference>
<evidence type="ECO:0008006" key="4">
    <source>
        <dbReference type="Google" id="ProtNLM"/>
    </source>
</evidence>
<dbReference type="Proteomes" id="UP001196870">
    <property type="component" value="Unassembled WGS sequence"/>
</dbReference>
<proteinExistence type="predicted"/>
<dbReference type="PROSITE" id="PS51257">
    <property type="entry name" value="PROKAR_LIPOPROTEIN"/>
    <property type="match status" value="1"/>
</dbReference>
<accession>A0ABS5F4Q7</accession>
<sequence length="115" mass="12471">MRSVLLLPLLALGACATGPSFSERMATLVGHSEADLVQALGVPVRTHEADGQRFLQFEERRTVLYPAPDPFPFYGPYGRWRGGYAGSAYGLAFCDVTWSLRNGRAQGFTARGSCG</sequence>
<name>A0ABS5F4Q7_9PROT</name>
<evidence type="ECO:0000313" key="2">
    <source>
        <dbReference type="EMBL" id="MBR0667433.1"/>
    </source>
</evidence>
<dbReference type="RefSeq" id="WP_211855215.1">
    <property type="nucleotide sequence ID" value="NZ_JAAGBB010000035.1"/>
</dbReference>
<feature type="signal peptide" evidence="1">
    <location>
        <begin position="1"/>
        <end position="16"/>
    </location>
</feature>
<keyword evidence="3" id="KW-1185">Reference proteome</keyword>
<comment type="caution">
    <text evidence="2">The sequence shown here is derived from an EMBL/GenBank/DDBJ whole genome shotgun (WGS) entry which is preliminary data.</text>
</comment>
<keyword evidence="1" id="KW-0732">Signal</keyword>
<evidence type="ECO:0000256" key="1">
    <source>
        <dbReference type="SAM" id="SignalP"/>
    </source>
</evidence>
<dbReference type="EMBL" id="JAAGBB010000035">
    <property type="protein sequence ID" value="MBR0667433.1"/>
    <property type="molecule type" value="Genomic_DNA"/>
</dbReference>
<evidence type="ECO:0000313" key="3">
    <source>
        <dbReference type="Proteomes" id="UP001196870"/>
    </source>
</evidence>